<comment type="caution">
    <text evidence="2">The sequence shown here is derived from an EMBL/GenBank/DDBJ whole genome shotgun (WGS) entry which is preliminary data.</text>
</comment>
<feature type="chain" id="PRO_5026787942" description="Peptidase" evidence="1">
    <location>
        <begin position="21"/>
        <end position="93"/>
    </location>
</feature>
<sequence length="93" mass="9352">MAASLCLNLAACGTPTPATHADPAAAAAAPMVGGDRDAHGCIGSAGYLWCAHTHQCERPWELAARAGFDSGAAAYDAYCAQLSQKPNPPDPAG</sequence>
<keyword evidence="3" id="KW-1185">Reference proteome</keyword>
<dbReference type="AlphaFoldDB" id="A0A6M2BQ54"/>
<evidence type="ECO:0000256" key="1">
    <source>
        <dbReference type="SAM" id="SignalP"/>
    </source>
</evidence>
<proteinExistence type="predicted"/>
<keyword evidence="1" id="KW-0732">Signal</keyword>
<reference evidence="2 3" key="1">
    <citation type="journal article" date="2014" name="Int. J. Syst. Evol. Microbiol.">
        <title>Solimonas terrae sp. nov., isolated from soil.</title>
        <authorList>
            <person name="Kim S.J."/>
            <person name="Moon J.Y."/>
            <person name="Weon H.Y."/>
            <person name="Ahn J.H."/>
            <person name="Chen W.M."/>
            <person name="Kwon S.W."/>
        </authorList>
    </citation>
    <scope>NUCLEOTIDE SEQUENCE [LARGE SCALE GENOMIC DNA]</scope>
    <source>
        <strain evidence="2 3">KIS83-12</strain>
    </source>
</reference>
<name>A0A6M2BQ54_9GAMM</name>
<gene>
    <name evidence="2" type="ORF">G7Y85_08195</name>
</gene>
<dbReference type="EMBL" id="JAAMOW010000004">
    <property type="protein sequence ID" value="NGY04742.1"/>
    <property type="molecule type" value="Genomic_DNA"/>
</dbReference>
<feature type="signal peptide" evidence="1">
    <location>
        <begin position="1"/>
        <end position="20"/>
    </location>
</feature>
<evidence type="ECO:0008006" key="4">
    <source>
        <dbReference type="Google" id="ProtNLM"/>
    </source>
</evidence>
<protein>
    <recommendedName>
        <fullName evidence="4">Peptidase</fullName>
    </recommendedName>
</protein>
<evidence type="ECO:0000313" key="2">
    <source>
        <dbReference type="EMBL" id="NGY04742.1"/>
    </source>
</evidence>
<dbReference type="Proteomes" id="UP000472676">
    <property type="component" value="Unassembled WGS sequence"/>
</dbReference>
<organism evidence="2 3">
    <name type="scientific">Solimonas terrae</name>
    <dbReference type="NCBI Taxonomy" id="1396819"/>
    <lineage>
        <taxon>Bacteria</taxon>
        <taxon>Pseudomonadati</taxon>
        <taxon>Pseudomonadota</taxon>
        <taxon>Gammaproteobacteria</taxon>
        <taxon>Nevskiales</taxon>
        <taxon>Nevskiaceae</taxon>
        <taxon>Solimonas</taxon>
    </lineage>
</organism>
<evidence type="ECO:0000313" key="3">
    <source>
        <dbReference type="Proteomes" id="UP000472676"/>
    </source>
</evidence>
<accession>A0A6M2BQ54</accession>